<gene>
    <name evidence="7" type="ORF">NCGR_LOCUS56616</name>
</gene>
<organism evidence="7 8">
    <name type="scientific">Miscanthus lutarioriparius</name>
    <dbReference type="NCBI Taxonomy" id="422564"/>
    <lineage>
        <taxon>Eukaryota</taxon>
        <taxon>Viridiplantae</taxon>
        <taxon>Streptophyta</taxon>
        <taxon>Embryophyta</taxon>
        <taxon>Tracheophyta</taxon>
        <taxon>Spermatophyta</taxon>
        <taxon>Magnoliopsida</taxon>
        <taxon>Liliopsida</taxon>
        <taxon>Poales</taxon>
        <taxon>Poaceae</taxon>
        <taxon>PACMAD clade</taxon>
        <taxon>Panicoideae</taxon>
        <taxon>Andropogonodae</taxon>
        <taxon>Andropogoneae</taxon>
        <taxon>Saccharinae</taxon>
        <taxon>Miscanthus</taxon>
    </lineage>
</organism>
<keyword evidence="8" id="KW-1185">Reference proteome</keyword>
<keyword evidence="2" id="KW-0433">Leucine-rich repeat</keyword>
<comment type="caution">
    <text evidence="7">The sequence shown here is derived from an EMBL/GenBank/DDBJ whole genome shotgun (WGS) entry which is preliminary data.</text>
</comment>
<dbReference type="Pfam" id="PF18052">
    <property type="entry name" value="Rx_N"/>
    <property type="match status" value="1"/>
</dbReference>
<evidence type="ECO:0000259" key="6">
    <source>
        <dbReference type="Pfam" id="PF18052"/>
    </source>
</evidence>
<evidence type="ECO:0000313" key="7">
    <source>
        <dbReference type="EMBL" id="CAD6273350.1"/>
    </source>
</evidence>
<keyword evidence="5" id="KW-0611">Plant defense</keyword>
<name>A0A811RUF9_9POAL</name>
<evidence type="ECO:0000313" key="8">
    <source>
        <dbReference type="Proteomes" id="UP000604825"/>
    </source>
</evidence>
<proteinExistence type="inferred from homology"/>
<dbReference type="AlphaFoldDB" id="A0A811RUF9"/>
<dbReference type="GO" id="GO:0000166">
    <property type="term" value="F:nucleotide binding"/>
    <property type="evidence" value="ECO:0007669"/>
    <property type="project" value="UniProtKB-KW"/>
</dbReference>
<protein>
    <recommendedName>
        <fullName evidence="6">Disease resistance N-terminal domain-containing protein</fullName>
    </recommendedName>
</protein>
<feature type="domain" description="Disease resistance N-terminal" evidence="6">
    <location>
        <begin position="7"/>
        <end position="93"/>
    </location>
</feature>
<dbReference type="PANTHER" id="PTHR19338:SF75">
    <property type="entry name" value="OS08G0170100 PROTEIN"/>
    <property type="match status" value="1"/>
</dbReference>
<evidence type="ECO:0000256" key="1">
    <source>
        <dbReference type="ARBA" id="ARBA00008894"/>
    </source>
</evidence>
<evidence type="ECO:0000256" key="5">
    <source>
        <dbReference type="ARBA" id="ARBA00022821"/>
    </source>
</evidence>
<dbReference type="InterPro" id="IPR041118">
    <property type="entry name" value="Rx_N"/>
</dbReference>
<dbReference type="Proteomes" id="UP000604825">
    <property type="component" value="Unassembled WGS sequence"/>
</dbReference>
<keyword evidence="4" id="KW-0547">Nucleotide-binding</keyword>
<dbReference type="Gene3D" id="1.20.5.4130">
    <property type="match status" value="1"/>
</dbReference>
<comment type="similarity">
    <text evidence="1">Belongs to the disease resistance NB-LRR family.</text>
</comment>
<accession>A0A811RUF9</accession>
<dbReference type="GO" id="GO:0006952">
    <property type="term" value="P:defense response"/>
    <property type="evidence" value="ECO:0007669"/>
    <property type="project" value="UniProtKB-KW"/>
</dbReference>
<evidence type="ECO:0000256" key="2">
    <source>
        <dbReference type="ARBA" id="ARBA00022614"/>
    </source>
</evidence>
<evidence type="ECO:0000256" key="4">
    <source>
        <dbReference type="ARBA" id="ARBA00022741"/>
    </source>
</evidence>
<sequence length="188" mass="21483">MEILKGAMGCLLHKLGKFLKQEHNLHTSTTTKEDLECLERQLRRMHAAALCNMPWPQQDLPDPQDDKHCAYEPRELSYDIEDIIDNLLLRFDKGLEPISNRDSFRETLEDIKLRVKNLAASHAGDFVATTSTVGPCLDDVYRGARRLIGTHKLRAMLISRMSSSHRLKKVSIWGRCRDGQDHSCKSSL</sequence>
<dbReference type="EMBL" id="CAJGYO010000016">
    <property type="protein sequence ID" value="CAD6273350.1"/>
    <property type="molecule type" value="Genomic_DNA"/>
</dbReference>
<evidence type="ECO:0000256" key="3">
    <source>
        <dbReference type="ARBA" id="ARBA00022737"/>
    </source>
</evidence>
<reference evidence="7" key="1">
    <citation type="submission" date="2020-10" db="EMBL/GenBank/DDBJ databases">
        <authorList>
            <person name="Han B."/>
            <person name="Lu T."/>
            <person name="Zhao Q."/>
            <person name="Huang X."/>
            <person name="Zhao Y."/>
        </authorList>
    </citation>
    <scope>NUCLEOTIDE SEQUENCE</scope>
</reference>
<dbReference type="PANTHER" id="PTHR19338">
    <property type="entry name" value="TRANSLOCASE OF INNER MITOCHONDRIAL MEMBRANE 13 HOMOLOG"/>
    <property type="match status" value="1"/>
</dbReference>
<keyword evidence="3" id="KW-0677">Repeat</keyword>